<evidence type="ECO:0000313" key="2">
    <source>
        <dbReference type="EMBL" id="TCK25413.1"/>
    </source>
</evidence>
<dbReference type="AlphaFoldDB" id="A0A4R1HVH9"/>
<dbReference type="EMBL" id="SMFZ01000001">
    <property type="protein sequence ID" value="TCK25413.1"/>
    <property type="molecule type" value="Genomic_DNA"/>
</dbReference>
<evidence type="ECO:0000313" key="3">
    <source>
        <dbReference type="Proteomes" id="UP000295560"/>
    </source>
</evidence>
<keyword evidence="3" id="KW-1185">Reference proteome</keyword>
<name>A0A4R1HVH9_PSEEN</name>
<gene>
    <name evidence="2" type="ORF">EV378_1220</name>
</gene>
<proteinExistence type="predicted"/>
<comment type="caution">
    <text evidence="2">The sequence shown here is derived from an EMBL/GenBank/DDBJ whole genome shotgun (WGS) entry which is preliminary data.</text>
</comment>
<feature type="region of interest" description="Disordered" evidence="1">
    <location>
        <begin position="140"/>
        <end position="159"/>
    </location>
</feature>
<sequence>MLIGRTRCDPANAPAWAHANSESVRNLRITVQPCGEARQPVTSSARRRRRLPACPPDDVIAGTRADPVVAVRFGERVRPDTCGLRTSARSVDHRARCGGAAVRRCGGRSAGRRTVGDAGRPTTRPPPGSAGRAVIRSSRAGSVNAPVRARASSGSGRVPRIRARSTDQGAFYGSARELRAGACSTVQRAFHGSGASSGAERELRISACSPDRSVFHGSPCAMCRCGACRGGTDGFGCGSGSSCGRWGGTADAGR</sequence>
<organism evidence="2 3">
    <name type="scientific">Pseudonocardia endophytica</name>
    <dbReference type="NCBI Taxonomy" id="401976"/>
    <lineage>
        <taxon>Bacteria</taxon>
        <taxon>Bacillati</taxon>
        <taxon>Actinomycetota</taxon>
        <taxon>Actinomycetes</taxon>
        <taxon>Pseudonocardiales</taxon>
        <taxon>Pseudonocardiaceae</taxon>
        <taxon>Pseudonocardia</taxon>
    </lineage>
</organism>
<dbReference type="Proteomes" id="UP000295560">
    <property type="component" value="Unassembled WGS sequence"/>
</dbReference>
<feature type="region of interest" description="Disordered" evidence="1">
    <location>
        <begin position="106"/>
        <end position="133"/>
    </location>
</feature>
<evidence type="ECO:0000256" key="1">
    <source>
        <dbReference type="SAM" id="MobiDB-lite"/>
    </source>
</evidence>
<accession>A0A4R1HVH9</accession>
<protein>
    <submittedName>
        <fullName evidence="2">Uncharacterized protein</fullName>
    </submittedName>
</protein>
<feature type="region of interest" description="Disordered" evidence="1">
    <location>
        <begin position="38"/>
        <end position="58"/>
    </location>
</feature>
<reference evidence="2 3" key="1">
    <citation type="submission" date="2019-03" db="EMBL/GenBank/DDBJ databases">
        <title>Sequencing the genomes of 1000 actinobacteria strains.</title>
        <authorList>
            <person name="Klenk H.-P."/>
        </authorList>
    </citation>
    <scope>NUCLEOTIDE SEQUENCE [LARGE SCALE GENOMIC DNA]</scope>
    <source>
        <strain evidence="2 3">DSM 44969</strain>
    </source>
</reference>